<dbReference type="SUPFAM" id="SSF47413">
    <property type="entry name" value="lambda repressor-like DNA-binding domains"/>
    <property type="match status" value="1"/>
</dbReference>
<keyword evidence="7" id="KW-1185">Reference proteome</keyword>
<accession>A0A8J3K153</accession>
<dbReference type="Gene3D" id="1.10.260.40">
    <property type="entry name" value="lambda repressor-like DNA-binding domains"/>
    <property type="match status" value="1"/>
</dbReference>
<dbReference type="PANTHER" id="PTHR30146">
    <property type="entry name" value="LACI-RELATED TRANSCRIPTIONAL REPRESSOR"/>
    <property type="match status" value="1"/>
</dbReference>
<evidence type="ECO:0000259" key="5">
    <source>
        <dbReference type="PROSITE" id="PS50932"/>
    </source>
</evidence>
<evidence type="ECO:0000256" key="4">
    <source>
        <dbReference type="SAM" id="MobiDB-lite"/>
    </source>
</evidence>
<dbReference type="InterPro" id="IPR010982">
    <property type="entry name" value="Lambda_DNA-bd_dom_sf"/>
</dbReference>
<protein>
    <submittedName>
        <fullName evidence="6">LacI family transcriptional regulator</fullName>
    </submittedName>
</protein>
<dbReference type="Proteomes" id="UP000619293">
    <property type="component" value="Unassembled WGS sequence"/>
</dbReference>
<gene>
    <name evidence="6" type="ORF">Cch02nite_42620</name>
</gene>
<dbReference type="Gene3D" id="3.40.50.2300">
    <property type="match status" value="2"/>
</dbReference>
<dbReference type="EMBL" id="BONG01000026">
    <property type="protein sequence ID" value="GIF90818.1"/>
    <property type="molecule type" value="Genomic_DNA"/>
</dbReference>
<feature type="region of interest" description="Disordered" evidence="4">
    <location>
        <begin position="314"/>
        <end position="348"/>
    </location>
</feature>
<keyword evidence="3" id="KW-0804">Transcription</keyword>
<evidence type="ECO:0000256" key="2">
    <source>
        <dbReference type="ARBA" id="ARBA00023125"/>
    </source>
</evidence>
<dbReference type="PANTHER" id="PTHR30146:SF109">
    <property type="entry name" value="HTH-TYPE TRANSCRIPTIONAL REGULATOR GALS"/>
    <property type="match status" value="1"/>
</dbReference>
<proteinExistence type="predicted"/>
<dbReference type="CDD" id="cd01392">
    <property type="entry name" value="HTH_LacI"/>
    <property type="match status" value="1"/>
</dbReference>
<dbReference type="SMART" id="SM00354">
    <property type="entry name" value="HTH_LACI"/>
    <property type="match status" value="1"/>
</dbReference>
<dbReference type="SUPFAM" id="SSF53822">
    <property type="entry name" value="Periplasmic binding protein-like I"/>
    <property type="match status" value="1"/>
</dbReference>
<dbReference type="PRINTS" id="PR00036">
    <property type="entry name" value="HTHLACI"/>
</dbReference>
<organism evidence="6 7">
    <name type="scientific">Catellatospora chokoriensis</name>
    <dbReference type="NCBI Taxonomy" id="310353"/>
    <lineage>
        <taxon>Bacteria</taxon>
        <taxon>Bacillati</taxon>
        <taxon>Actinomycetota</taxon>
        <taxon>Actinomycetes</taxon>
        <taxon>Micromonosporales</taxon>
        <taxon>Micromonosporaceae</taxon>
        <taxon>Catellatospora</taxon>
    </lineage>
</organism>
<name>A0A8J3K153_9ACTN</name>
<dbReference type="AlphaFoldDB" id="A0A8J3K153"/>
<evidence type="ECO:0000313" key="6">
    <source>
        <dbReference type="EMBL" id="GIF90818.1"/>
    </source>
</evidence>
<dbReference type="GO" id="GO:0003700">
    <property type="term" value="F:DNA-binding transcription factor activity"/>
    <property type="evidence" value="ECO:0007669"/>
    <property type="project" value="TreeGrafter"/>
</dbReference>
<evidence type="ECO:0000313" key="7">
    <source>
        <dbReference type="Proteomes" id="UP000619293"/>
    </source>
</evidence>
<evidence type="ECO:0000256" key="3">
    <source>
        <dbReference type="ARBA" id="ARBA00023163"/>
    </source>
</evidence>
<dbReference type="PROSITE" id="PS00356">
    <property type="entry name" value="HTH_LACI_1"/>
    <property type="match status" value="1"/>
</dbReference>
<dbReference type="Pfam" id="PF00356">
    <property type="entry name" value="LacI"/>
    <property type="match status" value="1"/>
</dbReference>
<sequence length="348" mass="37292">MAVSLKDIAKRAGVSQATVSNVVNGYRPVGEATRARVQQAIDELGYTPNLSARHLRRGRTGIIALAIPELNNPYFAELADAAIRAATERGYILLLDYTDGDRDKELLVADGFRAQIIDGLILSAVHLTRDDIASRTSETPMVLVGEAIYHAPYDHVVIDNLAASREAMRHLIALGRRRIAFIGAHIEADRAPSLLRLRGYTEALAAAGLPFDPDLTVTTSGFGRGDGAAGMRALLTLAQPPDAVFAFNDLIALGAIRALHDHGLRVPDDVSVIGIDDVEEGRFSIPTLTTISPDKEMIGRLAVEKLLDRIEGRPAGPPAAFQPPFRLVIRESAPSTGPRQASSSSSSS</sequence>
<comment type="caution">
    <text evidence="6">The sequence shown here is derived from an EMBL/GenBank/DDBJ whole genome shotgun (WGS) entry which is preliminary data.</text>
</comment>
<dbReference type="InterPro" id="IPR028082">
    <property type="entry name" value="Peripla_BP_I"/>
</dbReference>
<feature type="domain" description="HTH lacI-type" evidence="5">
    <location>
        <begin position="3"/>
        <end position="57"/>
    </location>
</feature>
<dbReference type="InterPro" id="IPR000843">
    <property type="entry name" value="HTH_LacI"/>
</dbReference>
<dbReference type="InterPro" id="IPR046335">
    <property type="entry name" value="LacI/GalR-like_sensor"/>
</dbReference>
<dbReference type="CDD" id="cd06267">
    <property type="entry name" value="PBP1_LacI_sugar_binding-like"/>
    <property type="match status" value="1"/>
</dbReference>
<keyword evidence="1" id="KW-0805">Transcription regulation</keyword>
<dbReference type="GO" id="GO:0000976">
    <property type="term" value="F:transcription cis-regulatory region binding"/>
    <property type="evidence" value="ECO:0007669"/>
    <property type="project" value="TreeGrafter"/>
</dbReference>
<keyword evidence="2" id="KW-0238">DNA-binding</keyword>
<dbReference type="RefSeq" id="WP_191841557.1">
    <property type="nucleotide sequence ID" value="NZ_BAAALB010000012.1"/>
</dbReference>
<dbReference type="Pfam" id="PF13377">
    <property type="entry name" value="Peripla_BP_3"/>
    <property type="match status" value="1"/>
</dbReference>
<evidence type="ECO:0000256" key="1">
    <source>
        <dbReference type="ARBA" id="ARBA00023015"/>
    </source>
</evidence>
<reference evidence="6 7" key="1">
    <citation type="submission" date="2021-01" db="EMBL/GenBank/DDBJ databases">
        <title>Whole genome shotgun sequence of Catellatospora chokoriensis NBRC 107358.</title>
        <authorList>
            <person name="Komaki H."/>
            <person name="Tamura T."/>
        </authorList>
    </citation>
    <scope>NUCLEOTIDE SEQUENCE [LARGE SCALE GENOMIC DNA]</scope>
    <source>
        <strain evidence="6 7">NBRC 107358</strain>
    </source>
</reference>
<dbReference type="PROSITE" id="PS50932">
    <property type="entry name" value="HTH_LACI_2"/>
    <property type="match status" value="1"/>
</dbReference>